<feature type="region of interest" description="Disordered" evidence="1">
    <location>
        <begin position="585"/>
        <end position="613"/>
    </location>
</feature>
<dbReference type="EMBL" id="JAEHOE010000056">
    <property type="protein sequence ID" value="KAG2491070.1"/>
    <property type="molecule type" value="Genomic_DNA"/>
</dbReference>
<feature type="region of interest" description="Disordered" evidence="1">
    <location>
        <begin position="57"/>
        <end position="84"/>
    </location>
</feature>
<dbReference type="OrthoDB" id="691424at2759"/>
<dbReference type="AlphaFoldDB" id="A0A835XWD7"/>
<feature type="compositionally biased region" description="Basic and acidic residues" evidence="1">
    <location>
        <begin position="69"/>
        <end position="78"/>
    </location>
</feature>
<gene>
    <name evidence="2" type="ORF">HYH03_010515</name>
</gene>
<dbReference type="InterPro" id="IPR006502">
    <property type="entry name" value="PDDEXK-like"/>
</dbReference>
<organism evidence="2 3">
    <name type="scientific">Edaphochlamys debaryana</name>
    <dbReference type="NCBI Taxonomy" id="47281"/>
    <lineage>
        <taxon>Eukaryota</taxon>
        <taxon>Viridiplantae</taxon>
        <taxon>Chlorophyta</taxon>
        <taxon>core chlorophytes</taxon>
        <taxon>Chlorophyceae</taxon>
        <taxon>CS clade</taxon>
        <taxon>Chlamydomonadales</taxon>
        <taxon>Chlamydomonadales incertae sedis</taxon>
        <taxon>Edaphochlamys</taxon>
    </lineage>
</organism>
<dbReference type="Proteomes" id="UP000612055">
    <property type="component" value="Unassembled WGS sequence"/>
</dbReference>
<reference evidence="2" key="1">
    <citation type="journal article" date="2020" name="bioRxiv">
        <title>Comparative genomics of Chlamydomonas.</title>
        <authorList>
            <person name="Craig R.J."/>
            <person name="Hasan A.R."/>
            <person name="Ness R.W."/>
            <person name="Keightley P.D."/>
        </authorList>
    </citation>
    <scope>NUCLEOTIDE SEQUENCE</scope>
    <source>
        <strain evidence="2">CCAP 11/70</strain>
    </source>
</reference>
<feature type="compositionally biased region" description="Low complexity" evidence="1">
    <location>
        <begin position="339"/>
        <end position="385"/>
    </location>
</feature>
<evidence type="ECO:0000313" key="3">
    <source>
        <dbReference type="Proteomes" id="UP000612055"/>
    </source>
</evidence>
<feature type="compositionally biased region" description="Low complexity" evidence="1">
    <location>
        <begin position="588"/>
        <end position="599"/>
    </location>
</feature>
<feature type="region of interest" description="Disordered" evidence="1">
    <location>
        <begin position="542"/>
        <end position="562"/>
    </location>
</feature>
<feature type="compositionally biased region" description="Low complexity" evidence="1">
    <location>
        <begin position="203"/>
        <end position="213"/>
    </location>
</feature>
<feature type="compositionally biased region" description="Pro residues" evidence="1">
    <location>
        <begin position="181"/>
        <end position="193"/>
    </location>
</feature>
<evidence type="ECO:0000313" key="2">
    <source>
        <dbReference type="EMBL" id="KAG2491070.1"/>
    </source>
</evidence>
<accession>A0A835XWD7</accession>
<evidence type="ECO:0000256" key="1">
    <source>
        <dbReference type="SAM" id="MobiDB-lite"/>
    </source>
</evidence>
<keyword evidence="3" id="KW-1185">Reference proteome</keyword>
<sequence length="701" mass="70107">MSQVQPGASQCTVFELDDLQVRAPPGSGRRQVKAAALHFGVPVGMACGSWNRQQRAAAAQQEPAPVSFDDDKSRHGDRQVAACGPGLAIPERKTTAGLAPEADEDPFLPPLRRSSSAFVGGPAAAVAAAAAACGPVPSSARLQLQVMQLVSQLPPRPAPSAHQLAAALRLAGLDARTVQPGPHPPTHTPPSRPGSPAAGNAKAQEAPPQQQQRQPERDQQEGPMQKQRPLAPVAAVQPPAVPQPVTHSELYDIWICRDPYVVVVPPPEPPPTPARTGPAPRRGLSRGTAGGHCSLLIGSGLGGSGAHRRHRSDLPGGWTRRAACLDLTALAADADEGDPANAAADAPAADAASSADGDCDSSGAEAPDSGGDATTAGPAAAADGAPAPPASPPAGVLLVEPGLRDLFRVAAAQATPEYAQVVARLPAVWVGPRSALLDLAGSLTHALEANFRCQGLDVPPWRRRCVMLARWDERHVAAALAAQQPHLGPLVPLLRPAAEAAAPALVSTPAPAPAGAGETVKLQRAEGGAQVSPCLGPDIVSLTPPVPPLSPHDGPHDGPARSLATAECAADAALRVGGCGALGREAGRGCSSGPRSRGGSSDGSGCGDPDEEALLGTAGASPQCVLLRAAAGAVATAGKAPAAASTAAGLLGAGGAGAAAPELQAVQVLQGRTARAVLGPLRVVVGFTVGTPAPAAVARAC</sequence>
<protein>
    <submittedName>
        <fullName evidence="2">Uncharacterized protein</fullName>
    </submittedName>
</protein>
<feature type="region of interest" description="Disordered" evidence="1">
    <location>
        <begin position="266"/>
        <end position="287"/>
    </location>
</feature>
<dbReference type="Pfam" id="PF04720">
    <property type="entry name" value="PDDEXK_6"/>
    <property type="match status" value="1"/>
</dbReference>
<feature type="region of interest" description="Disordered" evidence="1">
    <location>
        <begin position="176"/>
        <end position="231"/>
    </location>
</feature>
<feature type="region of interest" description="Disordered" evidence="1">
    <location>
        <begin position="338"/>
        <end position="393"/>
    </location>
</feature>
<proteinExistence type="predicted"/>
<comment type="caution">
    <text evidence="2">The sequence shown here is derived from an EMBL/GenBank/DDBJ whole genome shotgun (WGS) entry which is preliminary data.</text>
</comment>
<name>A0A835XWD7_9CHLO</name>